<feature type="domain" description="MmgE/PrpD C-terminal" evidence="4">
    <location>
        <begin position="293"/>
        <end position="462"/>
    </location>
</feature>
<sequence>MTTFTEHPPAVDTTGHGPSAPDGPTGRLVNWVGTLEWDQVPDPVRTRAAHLVLDGLGCALVGAQLPWSRIATDAVLGVEGHGAAAVIGTGRTTTPSGAALLNSTFIQGFELDDFHPVAPLHSASLLIPALLATAAHLDRPVSGQDLLTAAIVGFETGPRIGYALGGTEMLSRGWHSGPIFGGIAAALAGGKLRGLDGEQLEDAVGFAATQSAGLMSAQYEAMGKRMQHGFAARNGFYSAALAQSGYTGIDQVLERPYGGFLAVYGEGHHPDATAITRGLGDDWETTAIMVKSWAVMGGLHGVVEAARTLRDRLAGRTIERIDIRVGDVVYHHGWWQPQRPLTAIGAQMNIGYAAAVTLLDGVALPQQFTAERLDADDVWQLLERVHVELDTGIDALPPMERFQTHLTLTFSDGSTETASVIAPHGNPSDPVTDDEIVDKFHNLVEPLMPGDRADAIERAVLALPEADDVAPLVELLSGPVGRGLDLRRGA</sequence>
<dbReference type="RefSeq" id="WP_083142617.1">
    <property type="nucleotide sequence ID" value="NZ_MVID01000004.1"/>
</dbReference>
<feature type="region of interest" description="Disordered" evidence="2">
    <location>
        <begin position="1"/>
        <end position="25"/>
    </location>
</feature>
<dbReference type="AlphaFoldDB" id="A0A375YDI3"/>
<dbReference type="PANTHER" id="PTHR16943">
    <property type="entry name" value="2-METHYLCITRATE DEHYDRATASE-RELATED"/>
    <property type="match status" value="1"/>
</dbReference>
<dbReference type="Pfam" id="PF19305">
    <property type="entry name" value="MmgE_PrpD_C"/>
    <property type="match status" value="1"/>
</dbReference>
<dbReference type="InterPro" id="IPR045336">
    <property type="entry name" value="MmgE_PrpD_N"/>
</dbReference>
<reference evidence="5 6" key="1">
    <citation type="submission" date="2018-05" db="EMBL/GenBank/DDBJ databases">
        <authorList>
            <consortium name="IHU Genomes"/>
        </authorList>
    </citation>
    <scope>NUCLEOTIDE SEQUENCE [LARGE SCALE GENOMIC DNA]</scope>
    <source>
        <strain evidence="5 6">P7335</strain>
    </source>
</reference>
<gene>
    <name evidence="5" type="ORF">MPP7335_00894</name>
</gene>
<name>A0A375YDI3_MYCPF</name>
<keyword evidence="6" id="KW-1185">Reference proteome</keyword>
<dbReference type="PANTHER" id="PTHR16943:SF8">
    <property type="entry name" value="2-METHYLCITRATE DEHYDRATASE"/>
    <property type="match status" value="1"/>
</dbReference>
<protein>
    <submittedName>
        <fullName evidence="5">MmgE/PrpD family protein [Salinispora arenicola CNS-205]</fullName>
    </submittedName>
</protein>
<evidence type="ECO:0000313" key="6">
    <source>
        <dbReference type="Proteomes" id="UP000252008"/>
    </source>
</evidence>
<dbReference type="STRING" id="39692.BST38_07430"/>
<dbReference type="SUPFAM" id="SSF103378">
    <property type="entry name" value="2-methylcitrate dehydratase PrpD"/>
    <property type="match status" value="1"/>
</dbReference>
<dbReference type="InterPro" id="IPR005656">
    <property type="entry name" value="MmgE_PrpD"/>
</dbReference>
<feature type="domain" description="MmgE/PrpD N-terminal" evidence="3">
    <location>
        <begin position="27"/>
        <end position="270"/>
    </location>
</feature>
<dbReference type="Proteomes" id="UP000252008">
    <property type="component" value="Unassembled WGS sequence"/>
</dbReference>
<dbReference type="Gene3D" id="1.10.4100.10">
    <property type="entry name" value="2-methylcitrate dehydratase PrpD"/>
    <property type="match status" value="1"/>
</dbReference>
<dbReference type="GO" id="GO:0016829">
    <property type="term" value="F:lyase activity"/>
    <property type="evidence" value="ECO:0007669"/>
    <property type="project" value="InterPro"/>
</dbReference>
<accession>A0A375YDI3</accession>
<proteinExistence type="inferred from homology"/>
<evidence type="ECO:0000259" key="4">
    <source>
        <dbReference type="Pfam" id="PF19305"/>
    </source>
</evidence>
<organism evidence="5 6">
    <name type="scientific">Mycolicibacterium parafortuitum</name>
    <name type="common">Mycobacterium parafortuitum</name>
    <dbReference type="NCBI Taxonomy" id="39692"/>
    <lineage>
        <taxon>Bacteria</taxon>
        <taxon>Bacillati</taxon>
        <taxon>Actinomycetota</taxon>
        <taxon>Actinomycetes</taxon>
        <taxon>Mycobacteriales</taxon>
        <taxon>Mycobacteriaceae</taxon>
        <taxon>Mycolicibacterium</taxon>
    </lineage>
</organism>
<dbReference type="Gene3D" id="3.30.1330.120">
    <property type="entry name" value="2-methylcitrate dehydratase PrpD"/>
    <property type="match status" value="1"/>
</dbReference>
<dbReference type="EMBL" id="UEGS01000001">
    <property type="protein sequence ID" value="SRX79161.1"/>
    <property type="molecule type" value="Genomic_DNA"/>
</dbReference>
<dbReference type="InterPro" id="IPR036148">
    <property type="entry name" value="MmgE/PrpD_sf"/>
</dbReference>
<dbReference type="InterPro" id="IPR045337">
    <property type="entry name" value="MmgE_PrpD_C"/>
</dbReference>
<dbReference type="InterPro" id="IPR042183">
    <property type="entry name" value="MmgE/PrpD_sf_1"/>
</dbReference>
<evidence type="ECO:0000259" key="3">
    <source>
        <dbReference type="Pfam" id="PF03972"/>
    </source>
</evidence>
<comment type="similarity">
    <text evidence="1">Belongs to the PrpD family.</text>
</comment>
<evidence type="ECO:0000256" key="1">
    <source>
        <dbReference type="ARBA" id="ARBA00006174"/>
    </source>
</evidence>
<dbReference type="InterPro" id="IPR042188">
    <property type="entry name" value="MmgE/PrpD_sf_2"/>
</dbReference>
<evidence type="ECO:0000313" key="5">
    <source>
        <dbReference type="EMBL" id="SRX79161.1"/>
    </source>
</evidence>
<dbReference type="Pfam" id="PF03972">
    <property type="entry name" value="MmgE_PrpD_N"/>
    <property type="match status" value="1"/>
</dbReference>
<evidence type="ECO:0000256" key="2">
    <source>
        <dbReference type="SAM" id="MobiDB-lite"/>
    </source>
</evidence>